<evidence type="ECO:0000256" key="6">
    <source>
        <dbReference type="ARBA" id="ARBA00022989"/>
    </source>
</evidence>
<dbReference type="PANTHER" id="PTHR36122">
    <property type="entry name" value="NICOTINAMIDE RIBOSIDE TRANSPORTER PNUC"/>
    <property type="match status" value="1"/>
</dbReference>
<dbReference type="Pfam" id="PF04973">
    <property type="entry name" value="NMN_transporter"/>
    <property type="match status" value="1"/>
</dbReference>
<proteinExistence type="inferred from homology"/>
<evidence type="ECO:0000313" key="9">
    <source>
        <dbReference type="EMBL" id="MBB5077056.1"/>
    </source>
</evidence>
<evidence type="ECO:0000256" key="8">
    <source>
        <dbReference type="SAM" id="Phobius"/>
    </source>
</evidence>
<reference evidence="9 10" key="1">
    <citation type="submission" date="2020-08" db="EMBL/GenBank/DDBJ databases">
        <title>Genomic Encyclopedia of Type Strains, Phase IV (KMG-IV): sequencing the most valuable type-strain genomes for metagenomic binning, comparative biology and taxonomic classification.</title>
        <authorList>
            <person name="Goeker M."/>
        </authorList>
    </citation>
    <scope>NUCLEOTIDE SEQUENCE [LARGE SCALE GENOMIC DNA]</scope>
    <source>
        <strain evidence="9 10">DSM 45385</strain>
    </source>
</reference>
<feature type="transmembrane region" description="Helical" evidence="8">
    <location>
        <begin position="90"/>
        <end position="110"/>
    </location>
</feature>
<protein>
    <submittedName>
        <fullName evidence="9">Nicotinamide mononucleotide transporter</fullName>
    </submittedName>
</protein>
<evidence type="ECO:0000256" key="1">
    <source>
        <dbReference type="ARBA" id="ARBA00004651"/>
    </source>
</evidence>
<comment type="subcellular location">
    <subcellularLocation>
        <location evidence="1">Cell membrane</location>
        <topology evidence="1">Multi-pass membrane protein</topology>
    </subcellularLocation>
</comment>
<gene>
    <name evidence="9" type="ORF">HNR40_002529</name>
</gene>
<dbReference type="GO" id="GO:0034257">
    <property type="term" value="F:nicotinamide riboside transmembrane transporter activity"/>
    <property type="evidence" value="ECO:0007669"/>
    <property type="project" value="InterPro"/>
</dbReference>
<evidence type="ECO:0000313" key="10">
    <source>
        <dbReference type="Proteomes" id="UP000568380"/>
    </source>
</evidence>
<name>A0A7W8A047_9ACTN</name>
<feature type="transmembrane region" description="Helical" evidence="8">
    <location>
        <begin position="179"/>
        <end position="199"/>
    </location>
</feature>
<evidence type="ECO:0000256" key="3">
    <source>
        <dbReference type="ARBA" id="ARBA00022448"/>
    </source>
</evidence>
<keyword evidence="4" id="KW-1003">Cell membrane</keyword>
<dbReference type="AlphaFoldDB" id="A0A7W8A047"/>
<keyword evidence="10" id="KW-1185">Reference proteome</keyword>
<accession>A0A7W8A047</accession>
<evidence type="ECO:0000256" key="2">
    <source>
        <dbReference type="ARBA" id="ARBA00006669"/>
    </source>
</evidence>
<dbReference type="InterPro" id="IPR006419">
    <property type="entry name" value="NMN_transpt_PnuC"/>
</dbReference>
<sequence length="216" mass="23946">MPVKWTDLLGNVFAVATVLFAMRKSIWTWPVQFTGAVLLFVASVSAHVTGNALKQVLFAALAVYGWWKWRQGTQGGQALEVRPARMWERVGLITAMLLGTALVATVFYGAWVLFELPLSWGVHAPAPESFFLVAADAYIFVGGAVATWAQGRALVDFWIVWMAVDLVGVPLLFRSQLYVSGAVYGLFFILVLIGFVKWLREYRTRTAELKPMAVAT</sequence>
<keyword evidence="7 8" id="KW-0472">Membrane</keyword>
<feature type="transmembrane region" description="Helical" evidence="8">
    <location>
        <begin position="130"/>
        <end position="148"/>
    </location>
</feature>
<feature type="transmembrane region" description="Helical" evidence="8">
    <location>
        <begin position="155"/>
        <end position="173"/>
    </location>
</feature>
<evidence type="ECO:0000256" key="7">
    <source>
        <dbReference type="ARBA" id="ARBA00023136"/>
    </source>
</evidence>
<dbReference type="Proteomes" id="UP000568380">
    <property type="component" value="Unassembled WGS sequence"/>
</dbReference>
<organism evidence="9 10">
    <name type="scientific">Nonomuraea endophytica</name>
    <dbReference type="NCBI Taxonomy" id="714136"/>
    <lineage>
        <taxon>Bacteria</taxon>
        <taxon>Bacillati</taxon>
        <taxon>Actinomycetota</taxon>
        <taxon>Actinomycetes</taxon>
        <taxon>Streptosporangiales</taxon>
        <taxon>Streptosporangiaceae</taxon>
        <taxon>Nonomuraea</taxon>
    </lineage>
</organism>
<comment type="similarity">
    <text evidence="2">Belongs to the nicotinamide ribonucleoside (NR) uptake permease (TC 4.B.1) family.</text>
</comment>
<feature type="transmembrane region" description="Helical" evidence="8">
    <location>
        <begin position="29"/>
        <end position="46"/>
    </location>
</feature>
<keyword evidence="5 8" id="KW-0812">Transmembrane</keyword>
<dbReference type="RefSeq" id="WP_221340291.1">
    <property type="nucleotide sequence ID" value="NZ_JACHIN010000003.1"/>
</dbReference>
<dbReference type="PANTHER" id="PTHR36122:SF2">
    <property type="entry name" value="NICOTINAMIDE RIBOSIDE TRANSPORTER PNUC"/>
    <property type="match status" value="1"/>
</dbReference>
<evidence type="ECO:0000256" key="5">
    <source>
        <dbReference type="ARBA" id="ARBA00022692"/>
    </source>
</evidence>
<evidence type="ECO:0000256" key="4">
    <source>
        <dbReference type="ARBA" id="ARBA00022475"/>
    </source>
</evidence>
<dbReference type="EMBL" id="JACHIN010000003">
    <property type="protein sequence ID" value="MBB5077056.1"/>
    <property type="molecule type" value="Genomic_DNA"/>
</dbReference>
<dbReference type="GO" id="GO:0005886">
    <property type="term" value="C:plasma membrane"/>
    <property type="evidence" value="ECO:0007669"/>
    <property type="project" value="UniProtKB-SubCell"/>
</dbReference>
<keyword evidence="3" id="KW-0813">Transport</keyword>
<comment type="caution">
    <text evidence="9">The sequence shown here is derived from an EMBL/GenBank/DDBJ whole genome shotgun (WGS) entry which is preliminary data.</text>
</comment>
<keyword evidence="6 8" id="KW-1133">Transmembrane helix</keyword>